<accession>A0ABM4V9G4</accession>
<dbReference type="Pfam" id="PF14223">
    <property type="entry name" value="Retrotran_gag_2"/>
    <property type="match status" value="1"/>
</dbReference>
<gene>
    <name evidence="2" type="primary">LOC113700708</name>
</gene>
<evidence type="ECO:0008006" key="3">
    <source>
        <dbReference type="Google" id="ProtNLM"/>
    </source>
</evidence>
<protein>
    <recommendedName>
        <fullName evidence="3">Zinc finger BED domain-containing protein RICESLEEPER 2-like</fullName>
    </recommendedName>
</protein>
<evidence type="ECO:0000313" key="1">
    <source>
        <dbReference type="Proteomes" id="UP001652660"/>
    </source>
</evidence>
<dbReference type="Proteomes" id="UP001652660">
    <property type="component" value="Chromosome 7e"/>
</dbReference>
<organism evidence="1 2">
    <name type="scientific">Coffea arabica</name>
    <name type="common">Arabian coffee</name>
    <dbReference type="NCBI Taxonomy" id="13443"/>
    <lineage>
        <taxon>Eukaryota</taxon>
        <taxon>Viridiplantae</taxon>
        <taxon>Streptophyta</taxon>
        <taxon>Embryophyta</taxon>
        <taxon>Tracheophyta</taxon>
        <taxon>Spermatophyta</taxon>
        <taxon>Magnoliopsida</taxon>
        <taxon>eudicotyledons</taxon>
        <taxon>Gunneridae</taxon>
        <taxon>Pentapetalae</taxon>
        <taxon>asterids</taxon>
        <taxon>lamiids</taxon>
        <taxon>Gentianales</taxon>
        <taxon>Rubiaceae</taxon>
        <taxon>Ixoroideae</taxon>
        <taxon>Gardenieae complex</taxon>
        <taxon>Bertiereae - Coffeeae clade</taxon>
        <taxon>Coffeeae</taxon>
        <taxon>Coffea</taxon>
    </lineage>
</organism>
<dbReference type="PANTHER" id="PTHR47592:SF31">
    <property type="entry name" value="ZINC FINGER, CCHC-TYPE-RELATED"/>
    <property type="match status" value="1"/>
</dbReference>
<keyword evidence="1" id="KW-1185">Reference proteome</keyword>
<sequence length="299" mass="34669">MNQDFVKLDRLDGTRTNFSRWKDKMIFFSTVMKVACVLNPDLSEIIPPIDNDSEDLKKQKEKHEEDEVVCRGYILNTLSDSLYDIFATVKSPKEIWTTFEHQHVNQKQGSDKFLIKKYFDFKFINNSPLLDQIHNLQVIVSKLKDLNVEILEAFQVGAIIVKLPPSWNDYQKKLLHTSEILTLDGVLKHLNIEEDARNLQKKDVNGESKVKVEDDSKVNFVNERKYDKKQKTCGVSTANLVDKISEIVAMMSLGMVTEVNMITPNSSKNWWYDSGAAIHVCNDKSQFKNYEILERWQMV</sequence>
<dbReference type="PANTHER" id="PTHR47592">
    <property type="entry name" value="PBF68 PROTEIN"/>
    <property type="match status" value="1"/>
</dbReference>
<dbReference type="GeneID" id="113700708"/>
<reference evidence="2" key="1">
    <citation type="submission" date="2025-08" db="UniProtKB">
        <authorList>
            <consortium name="RefSeq"/>
        </authorList>
    </citation>
    <scope>IDENTIFICATION</scope>
    <source>
        <tissue evidence="2">Leaves</tissue>
    </source>
</reference>
<evidence type="ECO:0000313" key="2">
    <source>
        <dbReference type="RefSeq" id="XP_071916176.1"/>
    </source>
</evidence>
<proteinExistence type="predicted"/>
<dbReference type="RefSeq" id="XP_071916176.1">
    <property type="nucleotide sequence ID" value="XM_072060075.1"/>
</dbReference>
<name>A0ABM4V9G4_COFAR</name>